<protein>
    <recommendedName>
        <fullName evidence="5">PH domain-containing protein</fullName>
    </recommendedName>
</protein>
<sequence length="175" mass="20350">MADQSKDKVITLGISWKNHFLGYALSVLLIPLFGIGLLGLYWVYKRQKRITYRVSDTQISSRDSQYQRNVDLVNIDKVEVQQNWLQAKLNVGDLELHTSATSMTLYGMENPYNLKGLLDRAIAEQKRLQKQQKQTKTPEPDTKPGTKDRMDYLTGLWQQGLVSNEEFEKERKHFE</sequence>
<evidence type="ECO:0000256" key="1">
    <source>
        <dbReference type="SAM" id="MobiDB-lite"/>
    </source>
</evidence>
<evidence type="ECO:0000256" key="2">
    <source>
        <dbReference type="SAM" id="Phobius"/>
    </source>
</evidence>
<evidence type="ECO:0008006" key="5">
    <source>
        <dbReference type="Google" id="ProtNLM"/>
    </source>
</evidence>
<feature type="region of interest" description="Disordered" evidence="1">
    <location>
        <begin position="128"/>
        <end position="150"/>
    </location>
</feature>
<keyword evidence="4" id="KW-1185">Reference proteome</keyword>
<keyword evidence="2" id="KW-0472">Membrane</keyword>
<evidence type="ECO:0000313" key="3">
    <source>
        <dbReference type="EMBL" id="MCW9711382.1"/>
    </source>
</evidence>
<comment type="caution">
    <text evidence="3">The sequence shown here is derived from an EMBL/GenBank/DDBJ whole genome shotgun (WGS) entry which is preliminary data.</text>
</comment>
<dbReference type="RefSeq" id="WP_265786546.1">
    <property type="nucleotide sequence ID" value="NZ_BAABRS010000001.1"/>
</dbReference>
<keyword evidence="2" id="KW-1133">Transmembrane helix</keyword>
<dbReference type="EMBL" id="JAJNDC010000001">
    <property type="protein sequence ID" value="MCW9711382.1"/>
    <property type="molecule type" value="Genomic_DNA"/>
</dbReference>
<evidence type="ECO:0000313" key="4">
    <source>
        <dbReference type="Proteomes" id="UP001207337"/>
    </source>
</evidence>
<dbReference type="Proteomes" id="UP001207337">
    <property type="component" value="Unassembled WGS sequence"/>
</dbReference>
<keyword evidence="2" id="KW-0812">Transmembrane</keyword>
<name>A0ABT3PU61_9BACT</name>
<gene>
    <name evidence="3" type="ORF">LQ318_00560</name>
</gene>
<feature type="compositionally biased region" description="Basic and acidic residues" evidence="1">
    <location>
        <begin position="136"/>
        <end position="150"/>
    </location>
</feature>
<accession>A0ABT3PU61</accession>
<reference evidence="3 4" key="1">
    <citation type="submission" date="2021-11" db="EMBL/GenBank/DDBJ databases">
        <title>Aliifidinibius sp. nov., a new bacterium isolated from saline soil.</title>
        <authorList>
            <person name="Galisteo C."/>
            <person name="De La Haba R."/>
            <person name="Sanchez-Porro C."/>
            <person name="Ventosa A."/>
        </authorList>
    </citation>
    <scope>NUCLEOTIDE SEQUENCE [LARGE SCALE GENOMIC DNA]</scope>
    <source>
        <strain evidence="3 4">KACC 190600</strain>
    </source>
</reference>
<feature type="transmembrane region" description="Helical" evidence="2">
    <location>
        <begin position="20"/>
        <end position="44"/>
    </location>
</feature>
<proteinExistence type="predicted"/>
<organism evidence="3 4">
    <name type="scientific">Fodinibius salicampi</name>
    <dbReference type="NCBI Taxonomy" id="1920655"/>
    <lineage>
        <taxon>Bacteria</taxon>
        <taxon>Pseudomonadati</taxon>
        <taxon>Balneolota</taxon>
        <taxon>Balneolia</taxon>
        <taxon>Balneolales</taxon>
        <taxon>Balneolaceae</taxon>
        <taxon>Fodinibius</taxon>
    </lineage>
</organism>